<name>A0A3M7AF42_HORWE</name>
<dbReference type="PANTHER" id="PTHR37781">
    <property type="entry name" value="TFIIH COMPLEX SUBUNIT"/>
    <property type="match status" value="1"/>
</dbReference>
<sequence length="287" mass="31167">MPSSPPPAGAGGFLLSPAPSSTNASTTTPSTLPHPRASPLRPGGSKESAFIRHVDTRILHIQRRFAKRTTPSDLHLPTHEPVEPPKGDAWGDVHGYATMKEACRDIRELVDIIWISGTPGLQVPYLISLALLVGNLVTAMPPSPRSLFRLLGKLDHAFASLIQGRDVESGEVLPGFEGRRGVSGTEKVRIRSLVERTRVGVVESFKRGEFEFEGVDGEEDREGEGMDVEEDDDGGLVLENGDPNAEEEEEEGDTFDMQLARVYDRTIQELGDSLEDPGIGIVTEPRG</sequence>
<comment type="caution">
    <text evidence="4">The sequence shown here is derived from an EMBL/GenBank/DDBJ whole genome shotgun (WGS) entry which is preliminary data.</text>
</comment>
<feature type="compositionally biased region" description="Acidic residues" evidence="1">
    <location>
        <begin position="244"/>
        <end position="254"/>
    </location>
</feature>
<proteinExistence type="predicted"/>
<feature type="region of interest" description="Disordered" evidence="1">
    <location>
        <begin position="216"/>
        <end position="254"/>
    </location>
</feature>
<feature type="compositionally biased region" description="Low complexity" evidence="1">
    <location>
        <begin position="13"/>
        <end position="33"/>
    </location>
</feature>
<evidence type="ECO:0000313" key="8">
    <source>
        <dbReference type="Proteomes" id="UP000281245"/>
    </source>
</evidence>
<evidence type="ECO:0000313" key="3">
    <source>
        <dbReference type="EMBL" id="RMY16667.1"/>
    </source>
</evidence>
<evidence type="ECO:0000313" key="5">
    <source>
        <dbReference type="EMBL" id="RMY41982.1"/>
    </source>
</evidence>
<evidence type="ECO:0000313" key="2">
    <source>
        <dbReference type="EMBL" id="RMX89376.1"/>
    </source>
</evidence>
<dbReference type="AlphaFoldDB" id="A0A3M7AF42"/>
<evidence type="ECO:0000313" key="6">
    <source>
        <dbReference type="Proteomes" id="UP000271337"/>
    </source>
</evidence>
<evidence type="ECO:0000313" key="7">
    <source>
        <dbReference type="Proteomes" id="UP000276864"/>
    </source>
</evidence>
<dbReference type="VEuPathDB" id="FungiDB:BTJ68_12530"/>
<dbReference type="EMBL" id="QWIL01000013">
    <property type="protein sequence ID" value="RMY26053.1"/>
    <property type="molecule type" value="Genomic_DNA"/>
</dbReference>
<reference evidence="6 7" key="1">
    <citation type="journal article" date="2018" name="BMC Genomics">
        <title>Genomic evidence for intraspecific hybridization in a clonal and extremely halotolerant yeast.</title>
        <authorList>
            <person name="Gostincar C."/>
            <person name="Stajich J.E."/>
            <person name="Zupancic J."/>
            <person name="Zalar P."/>
            <person name="Gunde-Cimerman N."/>
        </authorList>
    </citation>
    <scope>NUCLEOTIDE SEQUENCE [LARGE SCALE GENOMIC DNA]</scope>
    <source>
        <strain evidence="5 7">EXF-6651</strain>
        <strain evidence="3 9">EXF-6654</strain>
        <strain evidence="2 8">EXF-6656</strain>
        <strain evidence="4 6">EXF-6669</strain>
    </source>
</reference>
<dbReference type="Pfam" id="PF17110">
    <property type="entry name" value="TFB6"/>
    <property type="match status" value="1"/>
</dbReference>
<dbReference type="EMBL" id="QWIK01000005">
    <property type="protein sequence ID" value="RMY16667.1"/>
    <property type="molecule type" value="Genomic_DNA"/>
</dbReference>
<dbReference type="Proteomes" id="UP000271337">
    <property type="component" value="Unassembled WGS sequence"/>
</dbReference>
<dbReference type="PANTHER" id="PTHR37781:SF1">
    <property type="entry name" value="ADR380WP"/>
    <property type="match status" value="1"/>
</dbReference>
<protein>
    <submittedName>
        <fullName evidence="4">Uncharacterized protein</fullName>
    </submittedName>
</protein>
<dbReference type="GO" id="GO:0005675">
    <property type="term" value="C:transcription factor TFIIH holo complex"/>
    <property type="evidence" value="ECO:0007669"/>
    <property type="project" value="TreeGrafter"/>
</dbReference>
<accession>A0A3M7AF42</accession>
<dbReference type="EMBL" id="QWIM01000011">
    <property type="protein sequence ID" value="RMY41982.1"/>
    <property type="molecule type" value="Genomic_DNA"/>
</dbReference>
<dbReference type="InterPro" id="IPR031349">
    <property type="entry name" value="Tfb6"/>
</dbReference>
<evidence type="ECO:0000313" key="9">
    <source>
        <dbReference type="Proteomes" id="UP000282582"/>
    </source>
</evidence>
<evidence type="ECO:0000256" key="1">
    <source>
        <dbReference type="SAM" id="MobiDB-lite"/>
    </source>
</evidence>
<dbReference type="Proteomes" id="UP000276864">
    <property type="component" value="Unassembled WGS sequence"/>
</dbReference>
<evidence type="ECO:0000313" key="4">
    <source>
        <dbReference type="EMBL" id="RMY26053.1"/>
    </source>
</evidence>
<gene>
    <name evidence="5" type="ORF">D0866_00237</name>
    <name evidence="4" type="ORF">D0867_00316</name>
    <name evidence="3" type="ORF">D0868_00189</name>
    <name evidence="2" type="ORF">D0869_00938</name>
</gene>
<dbReference type="Proteomes" id="UP000281245">
    <property type="component" value="Unassembled WGS sequence"/>
</dbReference>
<dbReference type="EMBL" id="QWIJ01000032">
    <property type="protein sequence ID" value="RMX89376.1"/>
    <property type="molecule type" value="Genomic_DNA"/>
</dbReference>
<feature type="region of interest" description="Disordered" evidence="1">
    <location>
        <begin position="1"/>
        <end position="47"/>
    </location>
</feature>
<organism evidence="4 6">
    <name type="scientific">Hortaea werneckii</name>
    <name type="common">Black yeast</name>
    <name type="synonym">Cladosporium werneckii</name>
    <dbReference type="NCBI Taxonomy" id="91943"/>
    <lineage>
        <taxon>Eukaryota</taxon>
        <taxon>Fungi</taxon>
        <taxon>Dikarya</taxon>
        <taxon>Ascomycota</taxon>
        <taxon>Pezizomycotina</taxon>
        <taxon>Dothideomycetes</taxon>
        <taxon>Dothideomycetidae</taxon>
        <taxon>Mycosphaerellales</taxon>
        <taxon>Teratosphaeriaceae</taxon>
        <taxon>Hortaea</taxon>
    </lineage>
</organism>
<dbReference type="OrthoDB" id="5420410at2759"/>
<dbReference type="Proteomes" id="UP000282582">
    <property type="component" value="Unassembled WGS sequence"/>
</dbReference>
<feature type="compositionally biased region" description="Acidic residues" evidence="1">
    <location>
        <begin position="216"/>
        <end position="234"/>
    </location>
</feature>